<dbReference type="Proteomes" id="UP000036356">
    <property type="component" value="Unassembled WGS sequence"/>
</dbReference>
<name>A0A0J1FVY6_9FIRM</name>
<dbReference type="STRING" id="476652.DEAC_c07940"/>
<dbReference type="RefSeq" id="WP_047808698.1">
    <property type="nucleotide sequence ID" value="NZ_LDZY01000002.1"/>
</dbReference>
<dbReference type="AlphaFoldDB" id="A0A0J1FVY6"/>
<proteinExistence type="predicted"/>
<protein>
    <submittedName>
        <fullName evidence="1">Uncharacterized protein</fullName>
    </submittedName>
</protein>
<accession>A0A0J1FVY6</accession>
<keyword evidence="2" id="KW-1185">Reference proteome</keyword>
<organism evidence="1 2">
    <name type="scientific">Desulfosporosinus acididurans</name>
    <dbReference type="NCBI Taxonomy" id="476652"/>
    <lineage>
        <taxon>Bacteria</taxon>
        <taxon>Bacillati</taxon>
        <taxon>Bacillota</taxon>
        <taxon>Clostridia</taxon>
        <taxon>Eubacteriales</taxon>
        <taxon>Desulfitobacteriaceae</taxon>
        <taxon>Desulfosporosinus</taxon>
    </lineage>
</organism>
<dbReference type="EMBL" id="LDZY01000002">
    <property type="protein sequence ID" value="KLU67579.1"/>
    <property type="molecule type" value="Genomic_DNA"/>
</dbReference>
<sequence length="73" mass="8855">MHQSPPIRPKLIRPLVHDHKPSYFQMHVYDQELHRLTAERGQIAKRVNIIEERVQVVQKELQKLEKILKRNRI</sequence>
<comment type="caution">
    <text evidence="1">The sequence shown here is derived from an EMBL/GenBank/DDBJ whole genome shotgun (WGS) entry which is preliminary data.</text>
</comment>
<evidence type="ECO:0000313" key="2">
    <source>
        <dbReference type="Proteomes" id="UP000036356"/>
    </source>
</evidence>
<evidence type="ECO:0000313" key="1">
    <source>
        <dbReference type="EMBL" id="KLU67579.1"/>
    </source>
</evidence>
<reference evidence="1 2" key="1">
    <citation type="submission" date="2015-06" db="EMBL/GenBank/DDBJ databases">
        <title>Draft genome of the moderately acidophilic sulfate reducer Candidatus Desulfosporosinus acididurans strain M1.</title>
        <authorList>
            <person name="Poehlein A."/>
            <person name="Petzsch P."/>
            <person name="Johnson B.D."/>
            <person name="Schloemann M."/>
            <person name="Daniel R."/>
            <person name="Muehling M."/>
        </authorList>
    </citation>
    <scope>NUCLEOTIDE SEQUENCE [LARGE SCALE GENOMIC DNA]</scope>
    <source>
        <strain evidence="1 2">M1</strain>
    </source>
</reference>
<dbReference type="PATRIC" id="fig|476652.3.peg.813"/>
<gene>
    <name evidence="1" type="ORF">DEAC_c07940</name>
</gene>